<dbReference type="EMBL" id="JAPDRN010000115">
    <property type="protein sequence ID" value="KAJ9621369.1"/>
    <property type="molecule type" value="Genomic_DNA"/>
</dbReference>
<dbReference type="SUPFAM" id="SSF51905">
    <property type="entry name" value="FAD/NAD(P)-binding domain"/>
    <property type="match status" value="1"/>
</dbReference>
<comment type="catalytic activity">
    <reaction evidence="4">
        <text>a secondary aliphatic amine + O2 + H2O = a primary amine + an aldehyde + H2O2</text>
        <dbReference type="Rhea" id="RHEA:26414"/>
        <dbReference type="ChEBI" id="CHEBI:15377"/>
        <dbReference type="ChEBI" id="CHEBI:15379"/>
        <dbReference type="ChEBI" id="CHEBI:16240"/>
        <dbReference type="ChEBI" id="CHEBI:17478"/>
        <dbReference type="ChEBI" id="CHEBI:58855"/>
        <dbReference type="ChEBI" id="CHEBI:65296"/>
        <dbReference type="EC" id="1.4.3.4"/>
    </reaction>
</comment>
<dbReference type="SUPFAM" id="SSF54373">
    <property type="entry name" value="FAD-linked reductases, C-terminal domain"/>
    <property type="match status" value="1"/>
</dbReference>
<evidence type="ECO:0000313" key="8">
    <source>
        <dbReference type="EMBL" id="KAJ9621369.1"/>
    </source>
</evidence>
<evidence type="ECO:0000256" key="4">
    <source>
        <dbReference type="ARBA" id="ARBA00048448"/>
    </source>
</evidence>
<dbReference type="EC" id="1.4.3.-" evidence="6"/>
<dbReference type="AlphaFoldDB" id="A0AA39CTG4"/>
<feature type="binding site" evidence="5">
    <location>
        <position position="339"/>
    </location>
    <ligand>
        <name>substrate</name>
    </ligand>
</feature>
<comment type="caution">
    <text evidence="8">The sequence shown here is derived from an EMBL/GenBank/DDBJ whole genome shotgun (WGS) entry which is preliminary data.</text>
</comment>
<evidence type="ECO:0000256" key="5">
    <source>
        <dbReference type="PIRSR" id="PIRSR601613-1"/>
    </source>
</evidence>
<dbReference type="InterPro" id="IPR036188">
    <property type="entry name" value="FAD/NAD-bd_sf"/>
</dbReference>
<keyword evidence="3 6" id="KW-0560">Oxidoreductase</keyword>
<proteinExistence type="inferred from homology"/>
<keyword evidence="6" id="KW-0274">FAD</keyword>
<evidence type="ECO:0000256" key="2">
    <source>
        <dbReference type="ARBA" id="ARBA00005995"/>
    </source>
</evidence>
<evidence type="ECO:0000256" key="6">
    <source>
        <dbReference type="RuleBase" id="RU362067"/>
    </source>
</evidence>
<dbReference type="Gene3D" id="3.50.50.60">
    <property type="entry name" value="FAD/NAD(P)-binding domain"/>
    <property type="match status" value="1"/>
</dbReference>
<feature type="binding site" evidence="5">
    <location>
        <begin position="33"/>
        <end position="34"/>
    </location>
    <ligand>
        <name>FAD</name>
        <dbReference type="ChEBI" id="CHEBI:57692"/>
    </ligand>
</feature>
<dbReference type="GO" id="GO:0097621">
    <property type="term" value="F:monoamine oxidase activity"/>
    <property type="evidence" value="ECO:0007669"/>
    <property type="project" value="UniProtKB-EC"/>
</dbReference>
<dbReference type="InterPro" id="IPR002937">
    <property type="entry name" value="Amino_oxidase"/>
</dbReference>
<sequence length="456" mass="50473">MTIYDCIIVGAGYSGLAAAKSLREAGKDVLILEARDRVGGRVRTKHYPDGRYEDHGAAFLGVQQDQMYALAREFNIHTFDVPTEGKSVLRYAGKPFRYSGLIPPLPYLSVLDAALSVNRFEAMAEKIDLEEPWKSPNAEYLDSMTLEEWLQRQTWTKAAKDLFRVTADLLWGTSTSQLSLLHCLWFSKAGVNLTVLGSVKDGGQERLIEGGAQSIANEIHRILGKLVHLGEPVIGVDQREGKTVAVETTKATYQARHVIFAVPPPLVLKVDFEPPLPVQKTHLLQRMPMGATYKVILTYPKAFWHEEGLNGEILSLEGFLAYGLDVSPEDRSRGVFMAFVVGAKAYRFAEMDEKTQKATILKEFVECFGEDAAMPKHMTVHTMMDEQWSSGCPVAGMPPGALTTLGTWLRKPIGRVHWAGTELATVWSGYMEGAVRSGQRAAQEVLEAMKLGGLDE</sequence>
<dbReference type="InterPro" id="IPR050703">
    <property type="entry name" value="Flavin_MAO"/>
</dbReference>
<protein>
    <recommendedName>
        <fullName evidence="6">Amine oxidase</fullName>
        <ecNumber evidence="6">1.4.3.-</ecNumber>
    </recommendedName>
</protein>
<dbReference type="PANTHER" id="PTHR43563">
    <property type="entry name" value="AMINE OXIDASE"/>
    <property type="match status" value="1"/>
</dbReference>
<dbReference type="PANTHER" id="PTHR43563:SF1">
    <property type="entry name" value="AMINE OXIDASE [FLAVIN-CONTAINING] B"/>
    <property type="match status" value="1"/>
</dbReference>
<dbReference type="Gene3D" id="1.10.405.10">
    <property type="entry name" value="Guanine Nucleotide Dissociation Inhibitor, domain 1"/>
    <property type="match status" value="1"/>
</dbReference>
<organism evidence="8 9">
    <name type="scientific">Knufia peltigerae</name>
    <dbReference type="NCBI Taxonomy" id="1002370"/>
    <lineage>
        <taxon>Eukaryota</taxon>
        <taxon>Fungi</taxon>
        <taxon>Dikarya</taxon>
        <taxon>Ascomycota</taxon>
        <taxon>Pezizomycotina</taxon>
        <taxon>Eurotiomycetes</taxon>
        <taxon>Chaetothyriomycetidae</taxon>
        <taxon>Chaetothyriales</taxon>
        <taxon>Trichomeriaceae</taxon>
        <taxon>Knufia</taxon>
    </lineage>
</organism>
<dbReference type="PRINTS" id="PR00757">
    <property type="entry name" value="AMINEOXDASEF"/>
</dbReference>
<evidence type="ECO:0000256" key="1">
    <source>
        <dbReference type="ARBA" id="ARBA00001974"/>
    </source>
</evidence>
<accession>A0AA39CTG4</accession>
<keyword evidence="6" id="KW-0285">Flavoprotein</keyword>
<feature type="binding site" evidence="5">
    <location>
        <position position="233"/>
    </location>
    <ligand>
        <name>FAD</name>
        <dbReference type="ChEBI" id="CHEBI:57692"/>
    </ligand>
</feature>
<dbReference type="Pfam" id="PF01593">
    <property type="entry name" value="Amino_oxidase"/>
    <property type="match status" value="1"/>
</dbReference>
<evidence type="ECO:0000313" key="9">
    <source>
        <dbReference type="Proteomes" id="UP001172681"/>
    </source>
</evidence>
<evidence type="ECO:0000259" key="7">
    <source>
        <dbReference type="Pfam" id="PF01593"/>
    </source>
</evidence>
<keyword evidence="9" id="KW-1185">Reference proteome</keyword>
<dbReference type="Proteomes" id="UP001172681">
    <property type="component" value="Unassembled WGS sequence"/>
</dbReference>
<name>A0AA39CTG4_9EURO</name>
<comment type="cofactor">
    <cofactor evidence="1 6">
        <name>FAD</name>
        <dbReference type="ChEBI" id="CHEBI:57692"/>
    </cofactor>
</comment>
<feature type="binding site" evidence="5">
    <location>
        <position position="14"/>
    </location>
    <ligand>
        <name>FAD</name>
        <dbReference type="ChEBI" id="CHEBI:57692"/>
    </ligand>
</feature>
<evidence type="ECO:0000256" key="3">
    <source>
        <dbReference type="ARBA" id="ARBA00023002"/>
    </source>
</evidence>
<gene>
    <name evidence="8" type="ORF">H2204_011930</name>
</gene>
<feature type="binding site" evidence="5">
    <location>
        <position position="422"/>
    </location>
    <ligand>
        <name>FAD</name>
        <dbReference type="ChEBI" id="CHEBI:57692"/>
    </ligand>
</feature>
<feature type="domain" description="Amine oxidase" evidence="7">
    <location>
        <begin position="14"/>
        <end position="446"/>
    </location>
</feature>
<comment type="similarity">
    <text evidence="2 6">Belongs to the flavin monoamine oxidase family.</text>
</comment>
<dbReference type="Gene3D" id="3.90.660.10">
    <property type="match status" value="1"/>
</dbReference>
<reference evidence="8" key="1">
    <citation type="submission" date="2022-10" db="EMBL/GenBank/DDBJ databases">
        <title>Culturing micro-colonial fungi from biological soil crusts in the Mojave desert and describing Neophaeococcomyces mojavensis, and introducing the new genera and species Taxawa tesnikishii.</title>
        <authorList>
            <person name="Kurbessoian T."/>
            <person name="Stajich J.E."/>
        </authorList>
    </citation>
    <scope>NUCLEOTIDE SEQUENCE</scope>
    <source>
        <strain evidence="8">TK_35</strain>
    </source>
</reference>
<dbReference type="InterPro" id="IPR001613">
    <property type="entry name" value="Flavin_amine_oxidase"/>
</dbReference>